<evidence type="ECO:0000313" key="10">
    <source>
        <dbReference type="Proteomes" id="UP001172673"/>
    </source>
</evidence>
<comment type="caution">
    <text evidence="9">The sequence shown here is derived from an EMBL/GenBank/DDBJ whole genome shotgun (WGS) entry which is preliminary data.</text>
</comment>
<keyword evidence="3" id="KW-0805">Transcription regulation</keyword>
<evidence type="ECO:0000256" key="2">
    <source>
        <dbReference type="ARBA" id="ARBA00022723"/>
    </source>
</evidence>
<proteinExistence type="predicted"/>
<evidence type="ECO:0000256" key="6">
    <source>
        <dbReference type="ARBA" id="ARBA00023242"/>
    </source>
</evidence>
<dbReference type="Gene3D" id="4.10.240.10">
    <property type="entry name" value="Zn(2)-C6 fungal-type DNA-binding domain"/>
    <property type="match status" value="1"/>
</dbReference>
<dbReference type="PANTHER" id="PTHR31001:SF45">
    <property type="entry name" value="ZN(II)2CYS6 TRANSCRIPTION FACTOR (EUROFUNG)"/>
    <property type="match status" value="1"/>
</dbReference>
<reference evidence="9" key="1">
    <citation type="submission" date="2022-10" db="EMBL/GenBank/DDBJ databases">
        <title>Culturing micro-colonial fungi from biological soil crusts in the Mojave desert and describing Neophaeococcomyces mojavensis, and introducing the new genera and species Taxawa tesnikishii.</title>
        <authorList>
            <person name="Kurbessoian T."/>
            <person name="Stajich J.E."/>
        </authorList>
    </citation>
    <scope>NUCLEOTIDE SEQUENCE</scope>
    <source>
        <strain evidence="9">TK_41</strain>
    </source>
</reference>
<dbReference type="PROSITE" id="PS00463">
    <property type="entry name" value="ZN2_CY6_FUNGAL_1"/>
    <property type="match status" value="1"/>
</dbReference>
<organism evidence="9 10">
    <name type="scientific">Cladophialophora chaetospira</name>
    <dbReference type="NCBI Taxonomy" id="386627"/>
    <lineage>
        <taxon>Eukaryota</taxon>
        <taxon>Fungi</taxon>
        <taxon>Dikarya</taxon>
        <taxon>Ascomycota</taxon>
        <taxon>Pezizomycotina</taxon>
        <taxon>Eurotiomycetes</taxon>
        <taxon>Chaetothyriomycetidae</taxon>
        <taxon>Chaetothyriales</taxon>
        <taxon>Herpotrichiellaceae</taxon>
        <taxon>Cladophialophora</taxon>
    </lineage>
</organism>
<comment type="subcellular location">
    <subcellularLocation>
        <location evidence="1">Nucleus</location>
    </subcellularLocation>
</comment>
<feature type="region of interest" description="Disordered" evidence="7">
    <location>
        <begin position="93"/>
        <end position="130"/>
    </location>
</feature>
<dbReference type="InterPro" id="IPR007219">
    <property type="entry name" value="XnlR_reg_dom"/>
</dbReference>
<feature type="domain" description="Zn(2)-C6 fungal-type" evidence="8">
    <location>
        <begin position="29"/>
        <end position="57"/>
    </location>
</feature>
<evidence type="ECO:0000256" key="3">
    <source>
        <dbReference type="ARBA" id="ARBA00023015"/>
    </source>
</evidence>
<dbReference type="SMART" id="SM00066">
    <property type="entry name" value="GAL4"/>
    <property type="match status" value="1"/>
</dbReference>
<keyword evidence="2" id="KW-0479">Metal-binding</keyword>
<dbReference type="CDD" id="cd00067">
    <property type="entry name" value="GAL4"/>
    <property type="match status" value="1"/>
</dbReference>
<keyword evidence="4" id="KW-0238">DNA-binding</keyword>
<sequence length="717" mass="80416">MASFIPEVSPEQTSPAPGPGRPKPQRVLACVLCSQRKVKCDRRFPCSNCVKFRAECVPATVTKRQRRRRLPERDLSDRLRQYEDLLRRNNIAFEPLMKEPAGDNEPANDDNADDSDGLDMSTPTTGAGSESRYEAKNILFSITRGFRDAVIDSESPADEALQENTIKQAWVDSVDHADHLLFGARAATVDISTLHPDPVQIFKLWQIYLDNVNPLLKVTHTPSLQGRIIEAASNVTAIHPVLEALMFSIYCTSVLSLQVEECQAMFGAARDELLTRYQFACQQALLNCNFLRTGDRDCLTALYLYLISVRPGVVPQSLHSMLGIATRIAQRMGIHNEASLAECSVFEAEMRRRLWWSLMLFDSRIGQLASSKTVPLDPTWDCRVPLNVNDSDLRPEMKEPPPTNNQGGGCTETLFAVVRSEIADFVRYAEFHLDFTSPALKAIAKQQHQDKGSDLSKLASTIQEKYLRSCDPDNPLHFMTTWTTRSYLAKCRLMDHHSRYSASCVVWTANQRDAATTHALTMLECDTKVMTSPLTARFRWFNHFYFPFLAYIHLVQDMQKHPTSERAAHAWEIMSDNFEAWFSAMVADGDSPVLKLFARLIMGAWDACEAAAVRNGETNTLNPPPRIVASLREALARMAGPSQGAAAEQQPDFDMGLGTDDFMMPVRPMVFNGQAQPSVPGFQDNRAMMGSEMFPAAYTRNQMDWTAFGGWPGWGSF</sequence>
<dbReference type="PANTHER" id="PTHR31001">
    <property type="entry name" value="UNCHARACTERIZED TRANSCRIPTIONAL REGULATORY PROTEIN"/>
    <property type="match status" value="1"/>
</dbReference>
<dbReference type="Pfam" id="PF00172">
    <property type="entry name" value="Zn_clus"/>
    <property type="match status" value="1"/>
</dbReference>
<dbReference type="GO" id="GO:0003677">
    <property type="term" value="F:DNA binding"/>
    <property type="evidence" value="ECO:0007669"/>
    <property type="project" value="UniProtKB-KW"/>
</dbReference>
<dbReference type="CDD" id="cd12148">
    <property type="entry name" value="fungal_TF_MHR"/>
    <property type="match status" value="1"/>
</dbReference>
<dbReference type="GO" id="GO:0005634">
    <property type="term" value="C:nucleus"/>
    <property type="evidence" value="ECO:0007669"/>
    <property type="project" value="UniProtKB-SubCell"/>
</dbReference>
<name>A0AA38WWG0_9EURO</name>
<dbReference type="Proteomes" id="UP001172673">
    <property type="component" value="Unassembled WGS sequence"/>
</dbReference>
<dbReference type="SMART" id="SM00906">
    <property type="entry name" value="Fungal_trans"/>
    <property type="match status" value="1"/>
</dbReference>
<keyword evidence="6" id="KW-0539">Nucleus</keyword>
<dbReference type="GO" id="GO:0006351">
    <property type="term" value="P:DNA-templated transcription"/>
    <property type="evidence" value="ECO:0007669"/>
    <property type="project" value="InterPro"/>
</dbReference>
<keyword evidence="5" id="KW-0804">Transcription</keyword>
<evidence type="ECO:0000256" key="7">
    <source>
        <dbReference type="SAM" id="MobiDB-lite"/>
    </source>
</evidence>
<feature type="region of interest" description="Disordered" evidence="7">
    <location>
        <begin position="1"/>
        <end position="23"/>
    </location>
</feature>
<dbReference type="AlphaFoldDB" id="A0AA38WWG0"/>
<evidence type="ECO:0000256" key="1">
    <source>
        <dbReference type="ARBA" id="ARBA00004123"/>
    </source>
</evidence>
<dbReference type="GO" id="GO:0008270">
    <property type="term" value="F:zinc ion binding"/>
    <property type="evidence" value="ECO:0007669"/>
    <property type="project" value="InterPro"/>
</dbReference>
<protein>
    <recommendedName>
        <fullName evidence="8">Zn(2)-C6 fungal-type domain-containing protein</fullName>
    </recommendedName>
</protein>
<evidence type="ECO:0000256" key="4">
    <source>
        <dbReference type="ARBA" id="ARBA00023125"/>
    </source>
</evidence>
<evidence type="ECO:0000313" key="9">
    <source>
        <dbReference type="EMBL" id="KAJ9602382.1"/>
    </source>
</evidence>
<dbReference type="EMBL" id="JAPDRK010000027">
    <property type="protein sequence ID" value="KAJ9602382.1"/>
    <property type="molecule type" value="Genomic_DNA"/>
</dbReference>
<keyword evidence="10" id="KW-1185">Reference proteome</keyword>
<evidence type="ECO:0000259" key="8">
    <source>
        <dbReference type="PROSITE" id="PS50048"/>
    </source>
</evidence>
<gene>
    <name evidence="9" type="ORF">H2200_013237</name>
</gene>
<dbReference type="SUPFAM" id="SSF57701">
    <property type="entry name" value="Zn2/Cys6 DNA-binding domain"/>
    <property type="match status" value="1"/>
</dbReference>
<dbReference type="InterPro" id="IPR050613">
    <property type="entry name" value="Sec_Metabolite_Reg"/>
</dbReference>
<dbReference type="PROSITE" id="PS50048">
    <property type="entry name" value="ZN2_CY6_FUNGAL_2"/>
    <property type="match status" value="1"/>
</dbReference>
<accession>A0AA38WWG0</accession>
<dbReference type="Pfam" id="PF04082">
    <property type="entry name" value="Fungal_trans"/>
    <property type="match status" value="1"/>
</dbReference>
<feature type="compositionally biased region" description="Acidic residues" evidence="7">
    <location>
        <begin position="106"/>
        <end position="117"/>
    </location>
</feature>
<dbReference type="GO" id="GO:0000981">
    <property type="term" value="F:DNA-binding transcription factor activity, RNA polymerase II-specific"/>
    <property type="evidence" value="ECO:0007669"/>
    <property type="project" value="InterPro"/>
</dbReference>
<evidence type="ECO:0000256" key="5">
    <source>
        <dbReference type="ARBA" id="ARBA00023163"/>
    </source>
</evidence>
<dbReference type="InterPro" id="IPR001138">
    <property type="entry name" value="Zn2Cys6_DnaBD"/>
</dbReference>
<dbReference type="InterPro" id="IPR036864">
    <property type="entry name" value="Zn2-C6_fun-type_DNA-bd_sf"/>
</dbReference>